<dbReference type="GO" id="GO:0071479">
    <property type="term" value="P:cellular response to ionizing radiation"/>
    <property type="evidence" value="ECO:0007669"/>
    <property type="project" value="TreeGrafter"/>
</dbReference>
<reference evidence="2 3" key="1">
    <citation type="journal article" date="2016" name="Proc. Natl. Acad. Sci. U.S.A.">
        <title>Comparative genomics of biotechnologically important yeasts.</title>
        <authorList>
            <person name="Riley R."/>
            <person name="Haridas S."/>
            <person name="Wolfe K.H."/>
            <person name="Lopes M.R."/>
            <person name="Hittinger C.T."/>
            <person name="Goeker M."/>
            <person name="Salamov A.A."/>
            <person name="Wisecaver J.H."/>
            <person name="Long T.M."/>
            <person name="Calvey C.H."/>
            <person name="Aerts A.L."/>
            <person name="Barry K.W."/>
            <person name="Choi C."/>
            <person name="Clum A."/>
            <person name="Coughlan A.Y."/>
            <person name="Deshpande S."/>
            <person name="Douglass A.P."/>
            <person name="Hanson S.J."/>
            <person name="Klenk H.-P."/>
            <person name="LaButti K.M."/>
            <person name="Lapidus A."/>
            <person name="Lindquist E.A."/>
            <person name="Lipzen A.M."/>
            <person name="Meier-Kolthoff J.P."/>
            <person name="Ohm R.A."/>
            <person name="Otillar R.P."/>
            <person name="Pangilinan J.L."/>
            <person name="Peng Y."/>
            <person name="Rokas A."/>
            <person name="Rosa C.A."/>
            <person name="Scheuner C."/>
            <person name="Sibirny A.A."/>
            <person name="Slot J.C."/>
            <person name="Stielow J.B."/>
            <person name="Sun H."/>
            <person name="Kurtzman C.P."/>
            <person name="Blackwell M."/>
            <person name="Grigoriev I.V."/>
            <person name="Jeffries T.W."/>
        </authorList>
    </citation>
    <scope>NUCLEOTIDE SEQUENCE [LARGE SCALE GENOMIC DNA]</scope>
    <source>
        <strain evidence="2 3">DSM 6958</strain>
    </source>
</reference>
<dbReference type="AlphaFoldDB" id="A0A1E3PLX1"/>
<evidence type="ECO:0000313" key="2">
    <source>
        <dbReference type="EMBL" id="ODQ65827.1"/>
    </source>
</evidence>
<dbReference type="Pfam" id="PF04139">
    <property type="entry name" value="Rad9"/>
    <property type="match status" value="1"/>
</dbReference>
<dbReference type="InterPro" id="IPR007268">
    <property type="entry name" value="Rad9/Ddc1"/>
</dbReference>
<dbReference type="GO" id="GO:0031573">
    <property type="term" value="P:mitotic intra-S DNA damage checkpoint signaling"/>
    <property type="evidence" value="ECO:0007669"/>
    <property type="project" value="TreeGrafter"/>
</dbReference>
<feature type="region of interest" description="Disordered" evidence="1">
    <location>
        <begin position="93"/>
        <end position="113"/>
    </location>
</feature>
<gene>
    <name evidence="2" type="ORF">NADFUDRAFT_65676</name>
</gene>
<dbReference type="EMBL" id="KV454409">
    <property type="protein sequence ID" value="ODQ65827.1"/>
    <property type="molecule type" value="Genomic_DNA"/>
</dbReference>
<dbReference type="Proteomes" id="UP000095009">
    <property type="component" value="Unassembled WGS sequence"/>
</dbReference>
<organism evidence="2 3">
    <name type="scientific">Nadsonia fulvescens var. elongata DSM 6958</name>
    <dbReference type="NCBI Taxonomy" id="857566"/>
    <lineage>
        <taxon>Eukaryota</taxon>
        <taxon>Fungi</taxon>
        <taxon>Dikarya</taxon>
        <taxon>Ascomycota</taxon>
        <taxon>Saccharomycotina</taxon>
        <taxon>Dipodascomycetes</taxon>
        <taxon>Dipodascales</taxon>
        <taxon>Dipodascales incertae sedis</taxon>
        <taxon>Nadsonia</taxon>
    </lineage>
</organism>
<feature type="compositionally biased region" description="Polar residues" evidence="1">
    <location>
        <begin position="450"/>
        <end position="459"/>
    </location>
</feature>
<evidence type="ECO:0000313" key="3">
    <source>
        <dbReference type="Proteomes" id="UP000095009"/>
    </source>
</evidence>
<dbReference type="PANTHER" id="PTHR15237">
    <property type="entry name" value="DNA REPAIR PROTEIN RAD9"/>
    <property type="match status" value="1"/>
</dbReference>
<sequence>MFHLEANFEGSLNMRRWVRSMVCLARIGEYINFETSNTQISLWTHNQAKTNIGCVTFHKDKFFKTLKLVHSDANSTGNGYDGINKGYDGFRSEHISSVRPRPPRSTQGHDSNSNIDNNISYAFRIQATHLLSVFKRMENDKSILKCDLALSANENQRNQRHPRINSPKFEIMTHCQHGIEKLHYLLFEETAVFSIGNLGSMGPDYFNIPARIFRDYLEDMPLKATKLRYEFEEENGSIKIESYSDPVKKYDKDSGNRNSILNMPFRTKLVVPINKHMVINARNKSNFTVSHKDFRNFVTFVDSLSDSDSSFSSASINNQPFDQIVPPSDSNSGFECYYDGPGTVILCKLDSSKTQDSMTVVFKFLNDSLGYIPESNVRVQPKQGLSSLTSSGIQRNSNTETSVPGSENVTQGSNHFNSAHESNNDREQGVNQNGNSGDIRYEDVTLGPEKNSNVHSDGTNWKRRKVDSSESNTIGWSAVENNLARTFPSNQTAESQECGNHNSSRGMPIFGDPLTPDEDEPEVKSRVIPYVPPEERDVDYYDMLNDEDEDIDVQFTQFALELERGAVGPTQESRPKGLFD</sequence>
<dbReference type="GO" id="GO:0030896">
    <property type="term" value="C:checkpoint clamp complex"/>
    <property type="evidence" value="ECO:0007669"/>
    <property type="project" value="InterPro"/>
</dbReference>
<proteinExistence type="predicted"/>
<dbReference type="PANTHER" id="PTHR15237:SF0">
    <property type="entry name" value="CELL CYCLE CHECKPOINT CONTROL PROTEIN"/>
    <property type="match status" value="1"/>
</dbReference>
<dbReference type="GO" id="GO:0006281">
    <property type="term" value="P:DNA repair"/>
    <property type="evidence" value="ECO:0007669"/>
    <property type="project" value="TreeGrafter"/>
</dbReference>
<protein>
    <recommendedName>
        <fullName evidence="4">Rad9-domain-containing protein</fullName>
    </recommendedName>
</protein>
<dbReference type="STRING" id="857566.A0A1E3PLX1"/>
<feature type="compositionally biased region" description="Polar residues" evidence="1">
    <location>
        <begin position="383"/>
        <end position="421"/>
    </location>
</feature>
<dbReference type="GO" id="GO:0000076">
    <property type="term" value="P:DNA replication checkpoint signaling"/>
    <property type="evidence" value="ECO:0007669"/>
    <property type="project" value="TreeGrafter"/>
</dbReference>
<dbReference type="Gene3D" id="3.70.10.10">
    <property type="match status" value="1"/>
</dbReference>
<accession>A0A1E3PLX1</accession>
<name>A0A1E3PLX1_9ASCO</name>
<keyword evidence="3" id="KW-1185">Reference proteome</keyword>
<feature type="region of interest" description="Disordered" evidence="1">
    <location>
        <begin position="381"/>
        <end position="466"/>
    </location>
</feature>
<evidence type="ECO:0008006" key="4">
    <source>
        <dbReference type="Google" id="ProtNLM"/>
    </source>
</evidence>
<evidence type="ECO:0000256" key="1">
    <source>
        <dbReference type="SAM" id="MobiDB-lite"/>
    </source>
</evidence>